<dbReference type="Proteomes" id="UP001301958">
    <property type="component" value="Unassembled WGS sequence"/>
</dbReference>
<dbReference type="PANTHER" id="PTHR28152:SF2">
    <property type="entry name" value="N-TERMINAL OF MAOC-LIKE DEHYDRATASE DOMAIN-CONTAINING PROTEIN"/>
    <property type="match status" value="1"/>
</dbReference>
<proteinExistence type="predicted"/>
<organism evidence="1 2">
    <name type="scientific">Podospora fimiseda</name>
    <dbReference type="NCBI Taxonomy" id="252190"/>
    <lineage>
        <taxon>Eukaryota</taxon>
        <taxon>Fungi</taxon>
        <taxon>Dikarya</taxon>
        <taxon>Ascomycota</taxon>
        <taxon>Pezizomycotina</taxon>
        <taxon>Sordariomycetes</taxon>
        <taxon>Sordariomycetidae</taxon>
        <taxon>Sordariales</taxon>
        <taxon>Podosporaceae</taxon>
        <taxon>Podospora</taxon>
    </lineage>
</organism>
<dbReference type="PANTHER" id="PTHR28152">
    <property type="entry name" value="HYDROXYACYL-THIOESTER DEHYDRATASE TYPE 2, MITOCHONDRIAL"/>
    <property type="match status" value="1"/>
</dbReference>
<dbReference type="GO" id="GO:0019171">
    <property type="term" value="F:(3R)-hydroxyacyl-[acyl-carrier-protein] dehydratase activity"/>
    <property type="evidence" value="ECO:0007669"/>
    <property type="project" value="TreeGrafter"/>
</dbReference>
<dbReference type="GO" id="GO:0005739">
    <property type="term" value="C:mitochondrion"/>
    <property type="evidence" value="ECO:0007669"/>
    <property type="project" value="TreeGrafter"/>
</dbReference>
<dbReference type="InterPro" id="IPR029069">
    <property type="entry name" value="HotDog_dom_sf"/>
</dbReference>
<evidence type="ECO:0000313" key="2">
    <source>
        <dbReference type="Proteomes" id="UP001301958"/>
    </source>
</evidence>
<protein>
    <submittedName>
        <fullName evidence="1">Uncharacterized protein</fullName>
    </submittedName>
</protein>
<reference evidence="1" key="1">
    <citation type="journal article" date="2023" name="Mol. Phylogenet. Evol.">
        <title>Genome-scale phylogeny and comparative genomics of the fungal order Sordariales.</title>
        <authorList>
            <person name="Hensen N."/>
            <person name="Bonometti L."/>
            <person name="Westerberg I."/>
            <person name="Brannstrom I.O."/>
            <person name="Guillou S."/>
            <person name="Cros-Aarteil S."/>
            <person name="Calhoun S."/>
            <person name="Haridas S."/>
            <person name="Kuo A."/>
            <person name="Mondo S."/>
            <person name="Pangilinan J."/>
            <person name="Riley R."/>
            <person name="LaButti K."/>
            <person name="Andreopoulos B."/>
            <person name="Lipzen A."/>
            <person name="Chen C."/>
            <person name="Yan M."/>
            <person name="Daum C."/>
            <person name="Ng V."/>
            <person name="Clum A."/>
            <person name="Steindorff A."/>
            <person name="Ohm R.A."/>
            <person name="Martin F."/>
            <person name="Silar P."/>
            <person name="Natvig D.O."/>
            <person name="Lalanne C."/>
            <person name="Gautier V."/>
            <person name="Ament-Velasquez S.L."/>
            <person name="Kruys A."/>
            <person name="Hutchinson M.I."/>
            <person name="Powell A.J."/>
            <person name="Barry K."/>
            <person name="Miller A.N."/>
            <person name="Grigoriev I.V."/>
            <person name="Debuchy R."/>
            <person name="Gladieux P."/>
            <person name="Hiltunen Thoren M."/>
            <person name="Johannesson H."/>
        </authorList>
    </citation>
    <scope>NUCLEOTIDE SEQUENCE</scope>
    <source>
        <strain evidence="1">CBS 990.96</strain>
    </source>
</reference>
<name>A0AAN7BWN9_9PEZI</name>
<reference evidence="1" key="2">
    <citation type="submission" date="2023-05" db="EMBL/GenBank/DDBJ databases">
        <authorList>
            <consortium name="Lawrence Berkeley National Laboratory"/>
            <person name="Steindorff A."/>
            <person name="Hensen N."/>
            <person name="Bonometti L."/>
            <person name="Westerberg I."/>
            <person name="Brannstrom I.O."/>
            <person name="Guillou S."/>
            <person name="Cros-Aarteil S."/>
            <person name="Calhoun S."/>
            <person name="Haridas S."/>
            <person name="Kuo A."/>
            <person name="Mondo S."/>
            <person name="Pangilinan J."/>
            <person name="Riley R."/>
            <person name="Labutti K."/>
            <person name="Andreopoulos B."/>
            <person name="Lipzen A."/>
            <person name="Chen C."/>
            <person name="Yanf M."/>
            <person name="Daum C."/>
            <person name="Ng V."/>
            <person name="Clum A."/>
            <person name="Ohm R."/>
            <person name="Martin F."/>
            <person name="Silar P."/>
            <person name="Natvig D."/>
            <person name="Lalanne C."/>
            <person name="Gautier V."/>
            <person name="Ament-Velasquez S.L."/>
            <person name="Kruys A."/>
            <person name="Hutchinson M.I."/>
            <person name="Powell A.J."/>
            <person name="Barry K."/>
            <person name="Miller A.N."/>
            <person name="Grigoriev I.V."/>
            <person name="Debuchy R."/>
            <person name="Gladieux P."/>
            <person name="Thoren M.H."/>
            <person name="Johannesson H."/>
        </authorList>
    </citation>
    <scope>NUCLEOTIDE SEQUENCE</scope>
    <source>
        <strain evidence="1">CBS 990.96</strain>
    </source>
</reference>
<gene>
    <name evidence="1" type="ORF">QBC38DRAFT_507050</name>
</gene>
<dbReference type="AlphaFoldDB" id="A0AAN7BWN9"/>
<keyword evidence="2" id="KW-1185">Reference proteome</keyword>
<comment type="caution">
    <text evidence="1">The sequence shown here is derived from an EMBL/GenBank/DDBJ whole genome shotgun (WGS) entry which is preliminary data.</text>
</comment>
<evidence type="ECO:0000313" key="1">
    <source>
        <dbReference type="EMBL" id="KAK4231024.1"/>
    </source>
</evidence>
<accession>A0AAN7BWN9</accession>
<dbReference type="Gene3D" id="3.10.129.10">
    <property type="entry name" value="Hotdog Thioesterase"/>
    <property type="match status" value="1"/>
</dbReference>
<dbReference type="SUPFAM" id="SSF54637">
    <property type="entry name" value="Thioesterase/thiol ester dehydrase-isomerase"/>
    <property type="match status" value="1"/>
</dbReference>
<sequence>MTVAAQEAAKNLSEKFSGSIIHNTQLLDANQLQRLCVTLGRSHLHGTVPSPVHSLAHIPTSRTRLPRGYHLVYFTPYCFEKDLEPDGAESSQVYNQIIPPPPFTRRMWAGGSIEWFKQSLRVNHFAHETTKLARASAKQSHGDWKLRLNIEKAYYLARGENPGQIALIDRRTWIYSKPEPVVDGPVCVSESSLLPPEYKTEILDMPDGTQQLIYSPVALFRFSALIFNSHMIHYNESWTRQKEGHPGLVVHVPLIIINVLDFWRDSCRRGDRSHKGPVSTKKIDYRIMAPIYAGERFTIEILPTEERLPGNHQLWLTVTTNNYPKKEKKSRT</sequence>
<dbReference type="InterPro" id="IPR052741">
    <property type="entry name" value="Mitochondrial_HTD2"/>
</dbReference>
<dbReference type="EMBL" id="MU865295">
    <property type="protein sequence ID" value="KAK4231024.1"/>
    <property type="molecule type" value="Genomic_DNA"/>
</dbReference>